<evidence type="ECO:0000313" key="1">
    <source>
        <dbReference type="EMBL" id="SNX47712.1"/>
    </source>
</evidence>
<gene>
    <name evidence="1" type="ORF">VTH8203_01327</name>
</gene>
<sequence>MAKIMFYMPTPTSDARAWMEYGDMEHDDGSFSTNPEYRKNHRWTQYLATVKDKLAIQVWYQKGVTVNELVNISNDDQIYIRGHGFPGTESINMAKRWGTTV</sequence>
<keyword evidence="2" id="KW-1185">Reference proteome</keyword>
<dbReference type="AlphaFoldDB" id="A0A240EGC2"/>
<dbReference type="RefSeq" id="WP_096992954.1">
    <property type="nucleotide sequence ID" value="NZ_JBHSII010000001.1"/>
</dbReference>
<protein>
    <submittedName>
        <fullName evidence="1">Uncharacterized protein</fullName>
    </submittedName>
</protein>
<organism evidence="1 2">
    <name type="scientific">Vibrio thalassae</name>
    <dbReference type="NCBI Taxonomy" id="1243014"/>
    <lineage>
        <taxon>Bacteria</taxon>
        <taxon>Pseudomonadati</taxon>
        <taxon>Pseudomonadota</taxon>
        <taxon>Gammaproteobacteria</taxon>
        <taxon>Vibrionales</taxon>
        <taxon>Vibrionaceae</taxon>
        <taxon>Vibrio</taxon>
    </lineage>
</organism>
<proteinExistence type="predicted"/>
<evidence type="ECO:0000313" key="2">
    <source>
        <dbReference type="Proteomes" id="UP000219336"/>
    </source>
</evidence>
<dbReference type="Proteomes" id="UP000219336">
    <property type="component" value="Unassembled WGS sequence"/>
</dbReference>
<reference evidence="2" key="1">
    <citation type="submission" date="2016-06" db="EMBL/GenBank/DDBJ databases">
        <authorList>
            <person name="Rodrigo-Torres L."/>
            <person name="Arahal R.D."/>
            <person name="Lucena T."/>
        </authorList>
    </citation>
    <scope>NUCLEOTIDE SEQUENCE [LARGE SCALE GENOMIC DNA]</scope>
    <source>
        <strain evidence="2">CECT8203</strain>
    </source>
</reference>
<dbReference type="EMBL" id="OANU01000011">
    <property type="protein sequence ID" value="SNX47712.1"/>
    <property type="molecule type" value="Genomic_DNA"/>
</dbReference>
<name>A0A240EGC2_9VIBR</name>
<accession>A0A240EGC2</accession>